<dbReference type="PATRIC" id="fig|213810.4.peg.754"/>
<proteinExistence type="inferred from homology"/>
<organism evidence="8 9">
    <name type="scientific">Ruminococcus champanellensis (strain DSM 18848 / JCM 17042 / KCTC 15320 / 18P13)</name>
    <dbReference type="NCBI Taxonomy" id="213810"/>
    <lineage>
        <taxon>Bacteria</taxon>
        <taxon>Bacillati</taxon>
        <taxon>Bacillota</taxon>
        <taxon>Clostridia</taxon>
        <taxon>Eubacteriales</taxon>
        <taxon>Oscillospiraceae</taxon>
        <taxon>Ruminococcus</taxon>
    </lineage>
</organism>
<comment type="catalytic activity">
    <reaction evidence="5">
        <text>L-methionyl-tRNA(fMet) + (6R)-10-formyltetrahydrofolate = N-formyl-L-methionyl-tRNA(fMet) + (6S)-5,6,7,8-tetrahydrofolate + H(+)</text>
        <dbReference type="Rhea" id="RHEA:24380"/>
        <dbReference type="Rhea" id="RHEA-COMP:9952"/>
        <dbReference type="Rhea" id="RHEA-COMP:9953"/>
        <dbReference type="ChEBI" id="CHEBI:15378"/>
        <dbReference type="ChEBI" id="CHEBI:57453"/>
        <dbReference type="ChEBI" id="CHEBI:78530"/>
        <dbReference type="ChEBI" id="CHEBI:78844"/>
        <dbReference type="ChEBI" id="CHEBI:195366"/>
        <dbReference type="EC" id="2.1.2.9"/>
    </reaction>
</comment>
<dbReference type="NCBIfam" id="TIGR00460">
    <property type="entry name" value="fmt"/>
    <property type="match status" value="1"/>
</dbReference>
<keyword evidence="3 5" id="KW-0808">Transferase</keyword>
<keyword evidence="4 5" id="KW-0648">Protein biosynthesis</keyword>
<comment type="similarity">
    <text evidence="1 5">Belongs to the Fmt family.</text>
</comment>
<accession>D4LBM5</accession>
<dbReference type="EC" id="2.1.2.9" evidence="2 5"/>
<name>D4LBM5_RUMC1</name>
<dbReference type="Pfam" id="PF00551">
    <property type="entry name" value="Formyl_trans_N"/>
    <property type="match status" value="1"/>
</dbReference>
<evidence type="ECO:0000313" key="8">
    <source>
        <dbReference type="EMBL" id="CBL17020.1"/>
    </source>
</evidence>
<evidence type="ECO:0000256" key="5">
    <source>
        <dbReference type="HAMAP-Rule" id="MF_00182"/>
    </source>
</evidence>
<evidence type="ECO:0000256" key="1">
    <source>
        <dbReference type="ARBA" id="ARBA00010699"/>
    </source>
</evidence>
<dbReference type="GO" id="GO:0004479">
    <property type="term" value="F:methionyl-tRNA formyltransferase activity"/>
    <property type="evidence" value="ECO:0007669"/>
    <property type="project" value="UniProtKB-UniRule"/>
</dbReference>
<dbReference type="InterPro" id="IPR044135">
    <property type="entry name" value="Met-tRNA-FMT_C"/>
</dbReference>
<dbReference type="AlphaFoldDB" id="D4LBM5"/>
<feature type="domain" description="Formyl transferase N-terminal" evidence="6">
    <location>
        <begin position="6"/>
        <end position="188"/>
    </location>
</feature>
<dbReference type="InterPro" id="IPR002376">
    <property type="entry name" value="Formyl_transf_N"/>
</dbReference>
<dbReference type="HOGENOM" id="CLU_033347_1_1_9"/>
<dbReference type="InterPro" id="IPR041711">
    <property type="entry name" value="Met-tRNA-FMT_N"/>
</dbReference>
<dbReference type="RefSeq" id="WP_015557927.1">
    <property type="nucleotide sequence ID" value="NC_021039.1"/>
</dbReference>
<dbReference type="HAMAP" id="MF_00182">
    <property type="entry name" value="Formyl_trans"/>
    <property type="match status" value="1"/>
</dbReference>
<reference evidence="8 9" key="1">
    <citation type="submission" date="2010-03" db="EMBL/GenBank/DDBJ databases">
        <title>The genome sequence of Ruminococcus sp. 18P13.</title>
        <authorList>
            <consortium name="metaHIT consortium -- http://www.metahit.eu/"/>
            <person name="Pajon A."/>
            <person name="Turner K."/>
            <person name="Parkhill J."/>
            <person name="Bernalier A."/>
        </authorList>
    </citation>
    <scope>NUCLEOTIDE SEQUENCE [LARGE SCALE GENOMIC DNA]</scope>
    <source>
        <strain evidence="9">DSM 18848 / JCM 17042 / 18P13</strain>
    </source>
</reference>
<comment type="function">
    <text evidence="5">Attaches a formyl group to the free amino group of methionyl-tRNA(fMet). The formyl group appears to play a dual role in the initiator identity of N-formylmethionyl-tRNA by promoting its recognition by IF2 and preventing the misappropriation of this tRNA by the elongation apparatus.</text>
</comment>
<dbReference type="PANTHER" id="PTHR11138:SF5">
    <property type="entry name" value="METHIONYL-TRNA FORMYLTRANSFERASE, MITOCHONDRIAL"/>
    <property type="match status" value="1"/>
</dbReference>
<evidence type="ECO:0000256" key="3">
    <source>
        <dbReference type="ARBA" id="ARBA00022679"/>
    </source>
</evidence>
<dbReference type="Gene3D" id="3.40.50.12230">
    <property type="match status" value="1"/>
</dbReference>
<dbReference type="CDD" id="cd08704">
    <property type="entry name" value="Met_tRNA_FMT_C"/>
    <property type="match status" value="1"/>
</dbReference>
<dbReference type="Proteomes" id="UP000007054">
    <property type="component" value="Chromosome"/>
</dbReference>
<dbReference type="SUPFAM" id="SSF53328">
    <property type="entry name" value="Formyltransferase"/>
    <property type="match status" value="1"/>
</dbReference>
<dbReference type="STRING" id="213810.RUM_08390"/>
<dbReference type="GeneID" id="83155619"/>
<evidence type="ECO:0000313" key="9">
    <source>
        <dbReference type="Proteomes" id="UP000007054"/>
    </source>
</evidence>
<evidence type="ECO:0000256" key="4">
    <source>
        <dbReference type="ARBA" id="ARBA00022917"/>
    </source>
</evidence>
<dbReference type="InterPro" id="IPR005794">
    <property type="entry name" value="Fmt"/>
</dbReference>
<dbReference type="CDD" id="cd08646">
    <property type="entry name" value="FMT_core_Met-tRNA-FMT_N"/>
    <property type="match status" value="1"/>
</dbReference>
<dbReference type="InterPro" id="IPR005793">
    <property type="entry name" value="Formyl_trans_C"/>
</dbReference>
<dbReference type="InterPro" id="IPR011034">
    <property type="entry name" value="Formyl_transferase-like_C_sf"/>
</dbReference>
<dbReference type="KEGG" id="rch:RUM_08390"/>
<dbReference type="GO" id="GO:0005829">
    <property type="term" value="C:cytosol"/>
    <property type="evidence" value="ECO:0007669"/>
    <property type="project" value="TreeGrafter"/>
</dbReference>
<dbReference type="InterPro" id="IPR036477">
    <property type="entry name" value="Formyl_transf_N_sf"/>
</dbReference>
<dbReference type="Pfam" id="PF02911">
    <property type="entry name" value="Formyl_trans_C"/>
    <property type="match status" value="1"/>
</dbReference>
<feature type="binding site" evidence="5">
    <location>
        <begin position="117"/>
        <end position="120"/>
    </location>
    <ligand>
        <name>(6S)-5,6,7,8-tetrahydrofolate</name>
        <dbReference type="ChEBI" id="CHEBI:57453"/>
    </ligand>
</feature>
<evidence type="ECO:0000259" key="6">
    <source>
        <dbReference type="Pfam" id="PF00551"/>
    </source>
</evidence>
<feature type="domain" description="Formyl transferase C-terminal" evidence="7">
    <location>
        <begin position="212"/>
        <end position="304"/>
    </location>
</feature>
<evidence type="ECO:0000256" key="2">
    <source>
        <dbReference type="ARBA" id="ARBA00012261"/>
    </source>
</evidence>
<gene>
    <name evidence="5" type="primary">fmt</name>
    <name evidence="8" type="ordered locus">RUM_08390</name>
</gene>
<dbReference type="PANTHER" id="PTHR11138">
    <property type="entry name" value="METHIONYL-TRNA FORMYLTRANSFERASE"/>
    <property type="match status" value="1"/>
</dbReference>
<keyword evidence="9" id="KW-1185">Reference proteome</keyword>
<dbReference type="SUPFAM" id="SSF50486">
    <property type="entry name" value="FMT C-terminal domain-like"/>
    <property type="match status" value="1"/>
</dbReference>
<protein>
    <recommendedName>
        <fullName evidence="2 5">Methionyl-tRNA formyltransferase</fullName>
        <ecNumber evidence="2 5">2.1.2.9</ecNumber>
    </recommendedName>
</protein>
<dbReference type="EMBL" id="FP929052">
    <property type="protein sequence ID" value="CBL17020.1"/>
    <property type="molecule type" value="Genomic_DNA"/>
</dbReference>
<evidence type="ECO:0000259" key="7">
    <source>
        <dbReference type="Pfam" id="PF02911"/>
    </source>
</evidence>
<sequence>MRDKLNIVFMGTPDFSVPCLHALAKSGHRVQAVFTQPDKPKGRGYKLIPTPVKAAAQAYGIPVYQPLSLRKGEDAARALETLQALQPDLIVVVAYGQILPVEVLELPAFGCVNIHASLLPKYRGAAPIQWCILNGETETGVTSMQMAQGLDTGDMLLAESLSIGEEETSGQLHDRLSELGAKVLLETVAGICQGTLTPVPQDDALSCYASMIRKDMSRIDFTKSAREIHNLIRGITGFAFLGGKRHKLLRSALSERTVDPALAGTIVDAKDLTIACGDGHCIRILELQAEGGKRLKTEDFLRGNSIENGMKFETEVL</sequence>